<evidence type="ECO:0000313" key="3">
    <source>
        <dbReference type="Proteomes" id="UP000544110"/>
    </source>
</evidence>
<reference evidence="2 3" key="1">
    <citation type="submission" date="2020-07" db="EMBL/GenBank/DDBJ databases">
        <title>Sequencing the genomes of 1000 actinobacteria strains.</title>
        <authorList>
            <person name="Klenk H.-P."/>
        </authorList>
    </citation>
    <scope>NUCLEOTIDE SEQUENCE [LARGE SCALE GENOMIC DNA]</scope>
    <source>
        <strain evidence="2 3">DSM 24552</strain>
    </source>
</reference>
<protein>
    <submittedName>
        <fullName evidence="2">Uncharacterized protein</fullName>
    </submittedName>
</protein>
<proteinExistence type="predicted"/>
<gene>
    <name evidence="2" type="ORF">BJ989_001420</name>
</gene>
<dbReference type="EMBL" id="JACCAC010000001">
    <property type="protein sequence ID" value="NYG55116.1"/>
    <property type="molecule type" value="Genomic_DNA"/>
</dbReference>
<name>A0A7Y9RR96_9ACTN</name>
<comment type="caution">
    <text evidence="2">The sequence shown here is derived from an EMBL/GenBank/DDBJ whole genome shotgun (WGS) entry which is preliminary data.</text>
</comment>
<organism evidence="2 3">
    <name type="scientific">Nocardioides perillae</name>
    <dbReference type="NCBI Taxonomy" id="1119534"/>
    <lineage>
        <taxon>Bacteria</taxon>
        <taxon>Bacillati</taxon>
        <taxon>Actinomycetota</taxon>
        <taxon>Actinomycetes</taxon>
        <taxon>Propionibacteriales</taxon>
        <taxon>Nocardioidaceae</taxon>
        <taxon>Nocardioides</taxon>
    </lineage>
</organism>
<dbReference type="AlphaFoldDB" id="A0A7Y9RR96"/>
<feature type="signal peptide" evidence="1">
    <location>
        <begin position="1"/>
        <end position="37"/>
    </location>
</feature>
<evidence type="ECO:0000313" key="2">
    <source>
        <dbReference type="EMBL" id="NYG55116.1"/>
    </source>
</evidence>
<evidence type="ECO:0000256" key="1">
    <source>
        <dbReference type="SAM" id="SignalP"/>
    </source>
</evidence>
<feature type="chain" id="PRO_5030665408" evidence="1">
    <location>
        <begin position="38"/>
        <end position="361"/>
    </location>
</feature>
<dbReference type="PROSITE" id="PS51318">
    <property type="entry name" value="TAT"/>
    <property type="match status" value="1"/>
</dbReference>
<accession>A0A7Y9RR96</accession>
<dbReference type="Proteomes" id="UP000544110">
    <property type="component" value="Unassembled WGS sequence"/>
</dbReference>
<keyword evidence="3" id="KW-1185">Reference proteome</keyword>
<keyword evidence="1" id="KW-0732">Signal</keyword>
<dbReference type="InterPro" id="IPR006311">
    <property type="entry name" value="TAT_signal"/>
</dbReference>
<dbReference type="RefSeq" id="WP_179517613.1">
    <property type="nucleotide sequence ID" value="NZ_JACCAC010000001.1"/>
</dbReference>
<sequence>MGETSTLGRAARRLATAVGAAGVALATAAALAPPAHAGAGGGQGEATDGGYGVGAVSVSVSGDYSPGLRASVPAPPPLCWWEPVTLLGWQVDPSDPEAVKKYYDEEMRPWLTGHASAGQAAVDYDRFAAAIAAVAAGRDITWYSLRINDALRPGGDGYQQAAALHAAGCGTGLNPAPGGLLLETMNWFETGNAPEPVVDPEILAEYAYEVMDLVDPTLDWNPKIGEVGNASLVNLPTWLWVDDEASVGVRTVTASVGAVSATVTARTDGVSITSPAGTTECSADQARTAYSAGASEASACTLTFDRASWGYGGGFPVEASTTWQATWTSSTGEGGQLDARSAGETTYVPVAESQSLVTAVD</sequence>